<evidence type="ECO:0000256" key="17">
    <source>
        <dbReference type="ARBA" id="ARBA00023098"/>
    </source>
</evidence>
<dbReference type="AlphaFoldDB" id="J3S4X0"/>
<comment type="catalytic activity">
    <reaction evidence="21">
        <text>prostaglandin H2 = prostaglandin E2</text>
        <dbReference type="Rhea" id="RHEA:12893"/>
        <dbReference type="ChEBI" id="CHEBI:57405"/>
        <dbReference type="ChEBI" id="CHEBI:606564"/>
        <dbReference type="EC" id="5.3.99.3"/>
    </reaction>
    <physiologicalReaction direction="left-to-right" evidence="21">
        <dbReference type="Rhea" id="RHEA:12894"/>
    </physiologicalReaction>
</comment>
<evidence type="ECO:0000256" key="19">
    <source>
        <dbReference type="ARBA" id="ARBA00023160"/>
    </source>
</evidence>
<dbReference type="SUPFAM" id="SSF161084">
    <property type="entry name" value="MAPEG domain-like"/>
    <property type="match status" value="1"/>
</dbReference>
<name>J3S4X0_CROAD</name>
<proteinExistence type="evidence at transcript level"/>
<dbReference type="GO" id="GO:0016491">
    <property type="term" value="F:oxidoreductase activity"/>
    <property type="evidence" value="ECO:0007669"/>
    <property type="project" value="UniProtKB-KW"/>
</dbReference>
<keyword evidence="20" id="KW-0413">Isomerase</keyword>
<dbReference type="InterPro" id="IPR023352">
    <property type="entry name" value="MAPEG-like_dom_sf"/>
</dbReference>
<keyword evidence="19" id="KW-0275">Fatty acid biosynthesis</keyword>
<evidence type="ECO:0000256" key="14">
    <source>
        <dbReference type="ARBA" id="ARBA00022832"/>
    </source>
</evidence>
<accession>J3S4X0</accession>
<evidence type="ECO:0000256" key="9">
    <source>
        <dbReference type="ARBA" id="ARBA00022501"/>
    </source>
</evidence>
<evidence type="ECO:0000256" key="29">
    <source>
        <dbReference type="ARBA" id="ARBA00054772"/>
    </source>
</evidence>
<evidence type="ECO:0000256" key="30">
    <source>
        <dbReference type="SAM" id="Phobius"/>
    </source>
</evidence>
<comment type="function">
    <text evidence="29">Terminal enzyme of the cyclooxygenase (COX)-2-mediated prostaglandin E2 (PGE2) biosynthetic pathway. Catalyzes the glutathione-dependent oxidoreduction of prostaglandin endoperoxide H2 (PGH2) to prostaglandin E2 (PGE2) in response to inflammatory stimuli. Plays a key role in inflammation response, fever and pain. Also catalyzes the oxidoreduction of endocannabinoids into prostaglandin glycerol esters and PGG2 into 15-hydroperoxy-PGE2. In addition, displays low glutathione transferase and glutathione-dependent peroxidase activities, toward 1-chloro-2,4-dinitrobenzene and 5-hydroperoxyicosatetraenoic acid (5-HPETE), respectively.</text>
</comment>
<evidence type="ECO:0000256" key="25">
    <source>
        <dbReference type="ARBA" id="ARBA00039926"/>
    </source>
</evidence>
<evidence type="ECO:0000256" key="13">
    <source>
        <dbReference type="ARBA" id="ARBA00022692"/>
    </source>
</evidence>
<evidence type="ECO:0000256" key="22">
    <source>
        <dbReference type="ARBA" id="ARBA00036040"/>
    </source>
</evidence>
<dbReference type="EMBL" id="JAOTOJ010000016">
    <property type="protein sequence ID" value="KAK9392297.1"/>
    <property type="molecule type" value="Genomic_DNA"/>
</dbReference>
<comment type="catalytic activity">
    <reaction evidence="24">
        <text>(5S)-hydroperoxy-(6E,8Z,11Z,14Z)-eicosatetraenoate + 2 glutathione = (5S)-hydroxy-(6E,8Z,11Z,14Z)-eicosatetraenoate + glutathione disulfide + H2O</text>
        <dbReference type="Rhea" id="RHEA:48620"/>
        <dbReference type="ChEBI" id="CHEBI:15377"/>
        <dbReference type="ChEBI" id="CHEBI:57450"/>
        <dbReference type="ChEBI" id="CHEBI:57925"/>
        <dbReference type="ChEBI" id="CHEBI:58297"/>
        <dbReference type="ChEBI" id="CHEBI:90632"/>
    </reaction>
</comment>
<sequence>MMENEIFASFLFFATLLILKMYATAILTGQVRLRKKAFANPEDALKHGGLEFHREDPYVQRCLRVHRNDMETIYPFLFIGTVYSFLHPNPVVARIHFLVFFLGRMVHTVAYLLQMRPPIRSVAYSVAQIPCFSMALQILISVIRRQ</sequence>
<evidence type="ECO:0000256" key="16">
    <source>
        <dbReference type="ARBA" id="ARBA00023002"/>
    </source>
</evidence>
<evidence type="ECO:0000256" key="3">
    <source>
        <dbReference type="ARBA" id="ARBA00004556"/>
    </source>
</evidence>
<keyword evidence="16" id="KW-0560">Oxidoreductase</keyword>
<dbReference type="InterPro" id="IPR040162">
    <property type="entry name" value="MGST1-like"/>
</dbReference>
<dbReference type="Gene3D" id="1.20.120.550">
    <property type="entry name" value="Membrane associated eicosanoid/glutathione metabolism-like domain"/>
    <property type="match status" value="1"/>
</dbReference>
<evidence type="ECO:0000256" key="23">
    <source>
        <dbReference type="ARBA" id="ARBA00036805"/>
    </source>
</evidence>
<dbReference type="GO" id="GO:0004364">
    <property type="term" value="F:glutathione transferase activity"/>
    <property type="evidence" value="ECO:0007669"/>
    <property type="project" value="UniProtKB-EC"/>
</dbReference>
<organism evidence="31">
    <name type="scientific">Crotalus adamanteus</name>
    <name type="common">Eastern diamondback rattlesnake</name>
    <dbReference type="NCBI Taxonomy" id="8729"/>
    <lineage>
        <taxon>Eukaryota</taxon>
        <taxon>Metazoa</taxon>
        <taxon>Chordata</taxon>
        <taxon>Craniata</taxon>
        <taxon>Vertebrata</taxon>
        <taxon>Euteleostomi</taxon>
        <taxon>Lepidosauria</taxon>
        <taxon>Squamata</taxon>
        <taxon>Bifurcata</taxon>
        <taxon>Unidentata</taxon>
        <taxon>Episquamata</taxon>
        <taxon>Toxicofera</taxon>
        <taxon>Serpentes</taxon>
        <taxon>Colubroidea</taxon>
        <taxon>Viperidae</taxon>
        <taxon>Crotalinae</taxon>
        <taxon>Crotalus</taxon>
    </lineage>
</organism>
<evidence type="ECO:0000256" key="4">
    <source>
        <dbReference type="ARBA" id="ARBA00004702"/>
    </source>
</evidence>
<reference evidence="31" key="1">
    <citation type="journal article" date="2012" name="BMC Genomics">
        <title>The venom-gland transcriptome of the eastern diamondback rattlesnake (Crotalus adamanteus).</title>
        <authorList>
            <person name="Rokyta D.R."/>
            <person name="Lemmon A.R."/>
            <person name="Margres M.J."/>
            <person name="Aronow K."/>
        </authorList>
    </citation>
    <scope>NUCLEOTIDE SEQUENCE</scope>
    <source>
        <tissue evidence="31">Venom gland</tissue>
    </source>
</reference>
<evidence type="ECO:0000256" key="10">
    <source>
        <dbReference type="ARBA" id="ARBA00022516"/>
    </source>
</evidence>
<keyword evidence="10" id="KW-0444">Lipid biosynthesis</keyword>
<comment type="catalytic activity">
    <reaction evidence="22">
        <text>prostaglandin G2 = (15S)-15-hydroperoxy-prostaglandin E2</text>
        <dbReference type="Rhea" id="RHEA:64364"/>
        <dbReference type="ChEBI" id="CHEBI:82629"/>
        <dbReference type="ChEBI" id="CHEBI:152564"/>
    </reaction>
    <physiologicalReaction direction="left-to-right" evidence="22">
        <dbReference type="Rhea" id="RHEA:64365"/>
    </physiologicalReaction>
</comment>
<keyword evidence="8" id="KW-0963">Cytoplasm</keyword>
<evidence type="ECO:0000313" key="33">
    <source>
        <dbReference type="Proteomes" id="UP001474421"/>
    </source>
</evidence>
<evidence type="ECO:0000256" key="6">
    <source>
        <dbReference type="ARBA" id="ARBA00012203"/>
    </source>
</evidence>
<dbReference type="InterPro" id="IPR001129">
    <property type="entry name" value="Membr-assoc_MAPEG"/>
</dbReference>
<keyword evidence="14" id="KW-0276">Fatty acid metabolism</keyword>
<evidence type="ECO:0000256" key="26">
    <source>
        <dbReference type="ARBA" id="ARBA00041613"/>
    </source>
</evidence>
<comment type="catalytic activity">
    <reaction evidence="23">
        <text>2-glyceryl-prostaglandin H2 = 2-glyceryl-prostaglandin E2</text>
        <dbReference type="Rhea" id="RHEA:53324"/>
        <dbReference type="ChEBI" id="CHEBI:85166"/>
        <dbReference type="ChEBI" id="CHEBI:137172"/>
    </reaction>
    <physiologicalReaction direction="left-to-right" evidence="23">
        <dbReference type="Rhea" id="RHEA:53325"/>
    </physiologicalReaction>
</comment>
<keyword evidence="18 30" id="KW-0472">Membrane</keyword>
<protein>
    <recommendedName>
        <fullName evidence="25">Prostaglandin E synthase</fullName>
        <ecNumber evidence="7">2.5.1.18</ecNumber>
        <ecNumber evidence="6">5.3.99.3</ecNumber>
    </recommendedName>
    <alternativeName>
        <fullName evidence="28">Glutathione peroxidase PTGES</fullName>
    </alternativeName>
    <alternativeName>
        <fullName evidence="27">Glutathione transferase PTGES</fullName>
    </alternativeName>
    <alternativeName>
        <fullName evidence="26">Microsomal prostaglandin E synthase 1</fullName>
    </alternativeName>
</protein>
<comment type="subcellular location">
    <subcellularLocation>
        <location evidence="3">Cytoplasm</location>
        <location evidence="3">Perinuclear region</location>
    </subcellularLocation>
    <subcellularLocation>
        <location evidence="2">Membrane</location>
        <topology evidence="2">Multi-pass membrane protein</topology>
    </subcellularLocation>
</comment>
<dbReference type="GO" id="GO:0016020">
    <property type="term" value="C:membrane"/>
    <property type="evidence" value="ECO:0007669"/>
    <property type="project" value="UniProtKB-SubCell"/>
</dbReference>
<evidence type="ECO:0000256" key="18">
    <source>
        <dbReference type="ARBA" id="ARBA00023136"/>
    </source>
</evidence>
<evidence type="ECO:0000256" key="24">
    <source>
        <dbReference type="ARBA" id="ARBA00036848"/>
    </source>
</evidence>
<feature type="transmembrane region" description="Helical" evidence="30">
    <location>
        <begin position="73"/>
        <end position="89"/>
    </location>
</feature>
<feature type="transmembrane region" description="Helical" evidence="30">
    <location>
        <begin position="122"/>
        <end position="143"/>
    </location>
</feature>
<comment type="cofactor">
    <cofactor evidence="1">
        <name>glutathione</name>
        <dbReference type="ChEBI" id="CHEBI:57925"/>
    </cofactor>
</comment>
<keyword evidence="13 30" id="KW-0812">Transmembrane</keyword>
<evidence type="ECO:0000256" key="11">
    <source>
        <dbReference type="ARBA" id="ARBA00022585"/>
    </source>
</evidence>
<keyword evidence="9" id="KW-0644">Prostaglandin metabolism</keyword>
<dbReference type="EC" id="2.5.1.18" evidence="7"/>
<dbReference type="GO" id="GO:0001516">
    <property type="term" value="P:prostaglandin biosynthetic process"/>
    <property type="evidence" value="ECO:0007669"/>
    <property type="project" value="UniProtKB-KW"/>
</dbReference>
<evidence type="ECO:0000256" key="5">
    <source>
        <dbReference type="ARBA" id="ARBA00010459"/>
    </source>
</evidence>
<evidence type="ECO:0000256" key="7">
    <source>
        <dbReference type="ARBA" id="ARBA00012452"/>
    </source>
</evidence>
<evidence type="ECO:0000256" key="28">
    <source>
        <dbReference type="ARBA" id="ARBA00042173"/>
    </source>
</evidence>
<dbReference type="PANTHER" id="PTHR10689">
    <property type="entry name" value="MICROSOMAL GLUTATHIONE S-TRANSFERASE 1"/>
    <property type="match status" value="1"/>
</dbReference>
<gene>
    <name evidence="32" type="ORF">NXF25_017141</name>
</gene>
<dbReference type="GO" id="GO:0050220">
    <property type="term" value="F:prostaglandin-E synthase activity"/>
    <property type="evidence" value="ECO:0007669"/>
    <property type="project" value="UniProtKB-EC"/>
</dbReference>
<evidence type="ECO:0000313" key="32">
    <source>
        <dbReference type="EMBL" id="KAK9392297.1"/>
    </source>
</evidence>
<evidence type="ECO:0000256" key="21">
    <source>
        <dbReference type="ARBA" id="ARBA00023931"/>
    </source>
</evidence>
<keyword evidence="12" id="KW-0808">Transferase</keyword>
<keyword evidence="11" id="KW-0643">Prostaglandin biosynthesis</keyword>
<evidence type="ECO:0000256" key="27">
    <source>
        <dbReference type="ARBA" id="ARBA00042011"/>
    </source>
</evidence>
<keyword evidence="15 30" id="KW-1133">Transmembrane helix</keyword>
<reference evidence="32" key="2">
    <citation type="submission" date="2022-09" db="EMBL/GenBank/DDBJ databases">
        <authorList>
            <person name="Hogan M.P."/>
            <person name="Rokyta D.R."/>
        </authorList>
    </citation>
    <scope>NUCLEOTIDE SEQUENCE</scope>
    <source>
        <strain evidence="32">DRR0105</strain>
        <tissue evidence="32">Blood</tissue>
    </source>
</reference>
<evidence type="ECO:0000313" key="31">
    <source>
        <dbReference type="EMBL" id="AFJ51027.1"/>
    </source>
</evidence>
<evidence type="ECO:0000256" key="8">
    <source>
        <dbReference type="ARBA" id="ARBA00022490"/>
    </source>
</evidence>
<dbReference type="EMBL" id="JU175503">
    <property type="protein sequence ID" value="AFJ51027.1"/>
    <property type="molecule type" value="mRNA"/>
</dbReference>
<dbReference type="EC" id="5.3.99.3" evidence="6"/>
<reference evidence="32 33" key="3">
    <citation type="journal article" date="2024" name="Proc. Natl. Acad. Sci. U.S.A.">
        <title>The genetic regulatory architecture and epigenomic basis for age-related changes in rattlesnake venom.</title>
        <authorList>
            <person name="Hogan M.P."/>
            <person name="Holding M.L."/>
            <person name="Nystrom G.S."/>
            <person name="Colston T.J."/>
            <person name="Bartlett D.A."/>
            <person name="Mason A.J."/>
            <person name="Ellsworth S.A."/>
            <person name="Rautsaw R.M."/>
            <person name="Lawrence K.C."/>
            <person name="Strickland J.L."/>
            <person name="He B."/>
            <person name="Fraser P."/>
            <person name="Margres M.J."/>
            <person name="Gilbert D.M."/>
            <person name="Gibbs H.L."/>
            <person name="Parkinson C.L."/>
            <person name="Rokyta D.R."/>
        </authorList>
    </citation>
    <scope>NUCLEOTIDE SEQUENCE [LARGE SCALE GENOMIC DNA]</scope>
    <source>
        <strain evidence="32">DRR0105</strain>
    </source>
</reference>
<comment type="similarity">
    <text evidence="5">Belongs to the MAPEG family.</text>
</comment>
<evidence type="ECO:0000256" key="15">
    <source>
        <dbReference type="ARBA" id="ARBA00022989"/>
    </source>
</evidence>
<dbReference type="GO" id="GO:0048471">
    <property type="term" value="C:perinuclear region of cytoplasm"/>
    <property type="evidence" value="ECO:0007669"/>
    <property type="project" value="UniProtKB-SubCell"/>
</dbReference>
<evidence type="ECO:0000256" key="2">
    <source>
        <dbReference type="ARBA" id="ARBA00004141"/>
    </source>
</evidence>
<dbReference type="Proteomes" id="UP001474421">
    <property type="component" value="Unassembled WGS sequence"/>
</dbReference>
<evidence type="ECO:0000256" key="12">
    <source>
        <dbReference type="ARBA" id="ARBA00022679"/>
    </source>
</evidence>
<dbReference type="PANTHER" id="PTHR10689:SF9">
    <property type="entry name" value="PROSTAGLANDIN E SYNTHASE"/>
    <property type="match status" value="1"/>
</dbReference>
<dbReference type="Pfam" id="PF01124">
    <property type="entry name" value="MAPEG"/>
    <property type="match status" value="1"/>
</dbReference>
<evidence type="ECO:0000256" key="20">
    <source>
        <dbReference type="ARBA" id="ARBA00023235"/>
    </source>
</evidence>
<feature type="transmembrane region" description="Helical" evidence="30">
    <location>
        <begin position="6"/>
        <end position="27"/>
    </location>
</feature>
<evidence type="ECO:0000256" key="1">
    <source>
        <dbReference type="ARBA" id="ARBA00001955"/>
    </source>
</evidence>
<comment type="pathway">
    <text evidence="4">Lipid metabolism; prostaglandin biosynthesis.</text>
</comment>
<dbReference type="FunFam" id="1.20.120.550:FF:000002">
    <property type="entry name" value="Microsomal glutathione S-transferase 1"/>
    <property type="match status" value="1"/>
</dbReference>
<keyword evidence="33" id="KW-1185">Reference proteome</keyword>
<keyword evidence="17" id="KW-0443">Lipid metabolism</keyword>